<evidence type="ECO:0000256" key="5">
    <source>
        <dbReference type="ARBA" id="ARBA00022679"/>
    </source>
</evidence>
<comment type="subcellular location">
    <subcellularLocation>
        <location evidence="2">Plastid</location>
        <location evidence="2">Chloroplast membrane</location>
        <topology evidence="2">Multi-pass membrane protein</topology>
    </subcellularLocation>
</comment>
<dbReference type="InterPro" id="IPR004358">
    <property type="entry name" value="Sig_transdc_His_kin-like_C"/>
</dbReference>
<dbReference type="PANTHER" id="PTHR43711">
    <property type="entry name" value="TWO-COMPONENT HISTIDINE KINASE"/>
    <property type="match status" value="1"/>
</dbReference>
<dbReference type="SMART" id="SM00388">
    <property type="entry name" value="HisKA"/>
    <property type="match status" value="1"/>
</dbReference>
<evidence type="ECO:0000259" key="9">
    <source>
        <dbReference type="PROSITE" id="PS50109"/>
    </source>
</evidence>
<keyword evidence="6 10" id="KW-0418">Kinase</keyword>
<proteinExistence type="predicted"/>
<dbReference type="SUPFAM" id="SSF55874">
    <property type="entry name" value="ATPase domain of HSP90 chaperone/DNA topoisomerase II/histidine kinase"/>
    <property type="match status" value="1"/>
</dbReference>
<dbReference type="EMBL" id="KJ569775">
    <property type="protein sequence ID" value="AIA61199.1"/>
    <property type="molecule type" value="Genomic_DNA"/>
</dbReference>
<keyword evidence="5" id="KW-0808">Transferase</keyword>
<geneLocation type="chloroplast" evidence="10"/>
<dbReference type="PRINTS" id="PR00344">
    <property type="entry name" value="BCTRLSENSOR"/>
</dbReference>
<comment type="catalytic activity">
    <reaction evidence="1">
        <text>ATP + protein L-histidine = ADP + protein N-phospho-L-histidine.</text>
        <dbReference type="EC" id="2.7.13.3"/>
    </reaction>
</comment>
<evidence type="ECO:0000256" key="7">
    <source>
        <dbReference type="ARBA" id="ARBA00023012"/>
    </source>
</evidence>
<keyword evidence="10" id="KW-0150">Chloroplast</keyword>
<dbReference type="PROSITE" id="PS50109">
    <property type="entry name" value="HIS_KIN"/>
    <property type="match status" value="1"/>
</dbReference>
<evidence type="ECO:0000256" key="3">
    <source>
        <dbReference type="ARBA" id="ARBA00012438"/>
    </source>
</evidence>
<evidence type="ECO:0000313" key="10">
    <source>
        <dbReference type="EMBL" id="AIA61199.1"/>
    </source>
</evidence>
<dbReference type="InterPro" id="IPR003594">
    <property type="entry name" value="HATPase_dom"/>
</dbReference>
<sequence length="306" mass="35661">MLIFDEFKRMRQQKKAYVEILLNAFEQGVILVDEEWNVLRMNQIALTQIDEMKLGKKIQTKHLKYVTYPIADLGWIILLQDQTKQIELETAKNQLISNVSHELRTPLFHIKSLVETLEDYEHVLTKDEKVYSLQMIQKETDRLTRLVNHVLDLSKLENVVYDLNAVDIRSLIYEAVQAVSKDIKIECEKDLPLVKAHRDLLWQALCNLLANAVKFSYGQIVVRAFVMPNHQVRIEVSDEGIGIDEAYHEAVFERFWRVENQVHTLEGTGLGLSLVKSIINKHQSEIWVNSVLNVGSSFWFDLYDIR</sequence>
<evidence type="ECO:0000256" key="1">
    <source>
        <dbReference type="ARBA" id="ARBA00000085"/>
    </source>
</evidence>
<keyword evidence="4" id="KW-0597">Phosphoprotein</keyword>
<evidence type="ECO:0000256" key="4">
    <source>
        <dbReference type="ARBA" id="ARBA00022553"/>
    </source>
</evidence>
<reference evidence="10" key="1">
    <citation type="submission" date="2014-03" db="EMBL/GenBank/DDBJ databases">
        <title>Metagenomic reconstruction of the complete chloroplast and mitochondrial genomes of a novel unicellular red alga from the Cyanidiaceae family.</title>
        <authorList>
            <person name="Servin-Garciduenas L.E."/>
            <person name="Martinez-Romero E."/>
        </authorList>
    </citation>
    <scope>NUCLEOTIDE SEQUENCE</scope>
    <source>
        <strain evidence="10">MX-AZ01</strain>
    </source>
</reference>
<dbReference type="Pfam" id="PF02518">
    <property type="entry name" value="HATPase_c"/>
    <property type="match status" value="1"/>
</dbReference>
<protein>
    <recommendedName>
        <fullName evidence="8">Uncharacterized sensor-like histidine kinase ycf26</fullName>
        <ecNumber evidence="3">2.7.13.3</ecNumber>
    </recommendedName>
</protein>
<gene>
    <name evidence="10" type="primary">orf08</name>
</gene>
<dbReference type="SUPFAM" id="SSF47384">
    <property type="entry name" value="Homodimeric domain of signal transducing histidine kinase"/>
    <property type="match status" value="1"/>
</dbReference>
<dbReference type="InterPro" id="IPR005467">
    <property type="entry name" value="His_kinase_dom"/>
</dbReference>
<dbReference type="InterPro" id="IPR050736">
    <property type="entry name" value="Sensor_HK_Regulatory"/>
</dbReference>
<name>A0A060A555_9RHOD</name>
<evidence type="ECO:0000256" key="2">
    <source>
        <dbReference type="ARBA" id="ARBA00004508"/>
    </source>
</evidence>
<dbReference type="PANTHER" id="PTHR43711:SF13">
    <property type="entry name" value="DRUG SENSORY PROTEIN A"/>
    <property type="match status" value="1"/>
</dbReference>
<dbReference type="InterPro" id="IPR003661">
    <property type="entry name" value="HisK_dim/P_dom"/>
</dbReference>
<dbReference type="Gene3D" id="3.30.565.10">
    <property type="entry name" value="Histidine kinase-like ATPase, C-terminal domain"/>
    <property type="match status" value="1"/>
</dbReference>
<dbReference type="CDD" id="cd00082">
    <property type="entry name" value="HisKA"/>
    <property type="match status" value="1"/>
</dbReference>
<dbReference type="SMART" id="SM00387">
    <property type="entry name" value="HATPase_c"/>
    <property type="match status" value="1"/>
</dbReference>
<dbReference type="InterPro" id="IPR036097">
    <property type="entry name" value="HisK_dim/P_sf"/>
</dbReference>
<dbReference type="EC" id="2.7.13.3" evidence="3"/>
<feature type="domain" description="Histidine kinase" evidence="9">
    <location>
        <begin position="98"/>
        <end position="306"/>
    </location>
</feature>
<dbReference type="Gene3D" id="1.10.287.130">
    <property type="match status" value="1"/>
</dbReference>
<evidence type="ECO:0000256" key="8">
    <source>
        <dbReference type="ARBA" id="ARBA00069102"/>
    </source>
</evidence>
<dbReference type="FunFam" id="1.10.287.130:FF:000001">
    <property type="entry name" value="Two-component sensor histidine kinase"/>
    <property type="match status" value="1"/>
</dbReference>
<organism evidence="10">
    <name type="scientific">Cyanidiaceae sp. MX-AZ01</name>
    <dbReference type="NCBI Taxonomy" id="1503164"/>
    <lineage>
        <taxon>Eukaryota</taxon>
        <taxon>Rhodophyta</taxon>
        <taxon>Bangiophyceae</taxon>
        <taxon>Cyanidiales</taxon>
        <taxon>Cyanidiaceae</taxon>
    </lineage>
</organism>
<dbReference type="GO" id="GO:0000155">
    <property type="term" value="F:phosphorelay sensor kinase activity"/>
    <property type="evidence" value="ECO:0007669"/>
    <property type="project" value="InterPro"/>
</dbReference>
<dbReference type="InterPro" id="IPR036890">
    <property type="entry name" value="HATPase_C_sf"/>
</dbReference>
<keyword evidence="10" id="KW-0934">Plastid</keyword>
<accession>A0A060A555</accession>
<dbReference type="Pfam" id="PF00512">
    <property type="entry name" value="HisKA"/>
    <property type="match status" value="1"/>
</dbReference>
<evidence type="ECO:0000256" key="6">
    <source>
        <dbReference type="ARBA" id="ARBA00022777"/>
    </source>
</evidence>
<dbReference type="AlphaFoldDB" id="A0A060A555"/>
<keyword evidence="7" id="KW-0902">Two-component regulatory system</keyword>
<dbReference type="GO" id="GO:0031969">
    <property type="term" value="C:chloroplast membrane"/>
    <property type="evidence" value="ECO:0007669"/>
    <property type="project" value="UniProtKB-SubCell"/>
</dbReference>